<dbReference type="InterPro" id="IPR046362">
    <property type="entry name" value="Zw10/DSL1_C_sf"/>
</dbReference>
<dbReference type="Gene3D" id="1.20.58.2230">
    <property type="entry name" value="Retrograde transport protein Dsl1, N-terminal domain"/>
    <property type="match status" value="1"/>
</dbReference>
<name>A0A1G4KFC0_9SACH</name>
<dbReference type="InterPro" id="IPR038442">
    <property type="entry name" value="Dsl1_N_sf"/>
</dbReference>
<proteinExistence type="predicted"/>
<dbReference type="EMBL" id="LT598453">
    <property type="protein sequence ID" value="SCV03173.1"/>
    <property type="molecule type" value="Genomic_DNA"/>
</dbReference>
<organism evidence="3 4">
    <name type="scientific">Lachancea nothofagi CBS 11611</name>
    <dbReference type="NCBI Taxonomy" id="1266666"/>
    <lineage>
        <taxon>Eukaryota</taxon>
        <taxon>Fungi</taxon>
        <taxon>Dikarya</taxon>
        <taxon>Ascomycota</taxon>
        <taxon>Saccharomycotina</taxon>
        <taxon>Saccharomycetes</taxon>
        <taxon>Saccharomycetales</taxon>
        <taxon>Saccharomycetaceae</taxon>
        <taxon>Lachancea</taxon>
    </lineage>
</organism>
<evidence type="ECO:0000313" key="4">
    <source>
        <dbReference type="Proteomes" id="UP000189911"/>
    </source>
</evidence>
<dbReference type="GO" id="GO:1990423">
    <property type="term" value="C:RZZ complex"/>
    <property type="evidence" value="ECO:0007669"/>
    <property type="project" value="TreeGrafter"/>
</dbReference>
<dbReference type="InterPro" id="IPR021876">
    <property type="entry name" value="Dsl1_C"/>
</dbReference>
<dbReference type="Pfam" id="PF11989">
    <property type="entry name" value="Dsl1_C"/>
    <property type="match status" value="1"/>
</dbReference>
<evidence type="ECO:0000259" key="1">
    <source>
        <dbReference type="Pfam" id="PF11988"/>
    </source>
</evidence>
<reference evidence="4" key="1">
    <citation type="submission" date="2016-03" db="EMBL/GenBank/DDBJ databases">
        <authorList>
            <person name="Devillers Hugo."/>
        </authorList>
    </citation>
    <scope>NUCLEOTIDE SEQUENCE [LARGE SCALE GENOMIC DNA]</scope>
</reference>
<dbReference type="GO" id="GO:0005737">
    <property type="term" value="C:cytoplasm"/>
    <property type="evidence" value="ECO:0007669"/>
    <property type="project" value="GOC"/>
</dbReference>
<feature type="domain" description="Retrograde transport protein Dsl1 C-terminal" evidence="2">
    <location>
        <begin position="556"/>
        <end position="743"/>
    </location>
</feature>
<dbReference type="Gene3D" id="1.10.287.3290">
    <property type="match status" value="1"/>
</dbReference>
<evidence type="ECO:0000259" key="2">
    <source>
        <dbReference type="Pfam" id="PF11989"/>
    </source>
</evidence>
<dbReference type="InterPro" id="IPR021875">
    <property type="entry name" value="Dsl1_N_dom"/>
</dbReference>
<gene>
    <name evidence="3" type="ORF">LANO_0G02586G</name>
</gene>
<dbReference type="Gene3D" id="1.20.58.1440">
    <property type="match status" value="1"/>
</dbReference>
<sequence>MAQLDSEAGYELRNITEQLDGILSDPDTILASIENDPKLTFPSEVSSPESGDVQALLAREAQLSKQLLIYRELDLISELLEEVKLNFQLWELENCFYSLQNIRKKLDQVDLSKLPMQFQESLKLHIDEFHLNLVSHCDSAMRQFWKIGAGFISFNRTITVGEEQLELEYTQFKQFLKACFFSEGRFEPNIWFISSLNMSDVKETLIKQLSKIHNDYCELQVVQGKLKSFLFSSNVCLKIKDNDTLETISERCNLHEIINSFGAVVEFLSETVTTADAGIILSRLGNTIVVEIIKFFKQNSNQLLAAESQHKDELLVLNEKLKLLSEKVGDKWLYYGREFDTLLNDDSVINNLKLDKILQVQNTRIREAFKSADWQTTKVITNFLQDKVSANSAQPEMPKEVEENQNLEDEWGWGHDDATIDHHDEEENNGWDDEIELALETNAAEQTPAKSKLATQVEGSDDWQHAWDESISVSEDSNAKVTITQIPALCLQMLSDFELGCDEIGRAKIESILDYKLNLLLTSFMAMCMCKYKDWWQLYHDVEYIVAEYPNKRKVFRLQELNSHFVRAHVENLKKTMKTLMNRQFKSFLEHDKNPNWTVTIESLLPYVEGVALPAIFKLHNPRILSEFVNYIYVDCFVDTVMSWRLISERNSENLAELIKLLLTSTNHPQLESDANCKHSREKLAIVGEILTAHLTHIMDMFSNGDFYLFSTDEIVQWIVMLFADTGLRRECIDEIRTIREERSG</sequence>
<evidence type="ECO:0000313" key="3">
    <source>
        <dbReference type="EMBL" id="SCV03173.1"/>
    </source>
</evidence>
<feature type="domain" description="Retrograde transport protein Dsl1 N-terminal" evidence="1">
    <location>
        <begin position="23"/>
        <end position="366"/>
    </location>
</feature>
<dbReference type="GO" id="GO:0007094">
    <property type="term" value="P:mitotic spindle assembly checkpoint signaling"/>
    <property type="evidence" value="ECO:0007669"/>
    <property type="project" value="TreeGrafter"/>
</dbReference>
<protein>
    <submittedName>
        <fullName evidence="3">LANO_0G02586g1_1</fullName>
    </submittedName>
</protein>
<dbReference type="PANTHER" id="PTHR12205:SF0">
    <property type="entry name" value="CENTROMERE_KINETOCHORE PROTEIN ZW10 HOMOLOG"/>
    <property type="match status" value="1"/>
</dbReference>
<dbReference type="Gene3D" id="1.10.357.150">
    <property type="match status" value="1"/>
</dbReference>
<dbReference type="AlphaFoldDB" id="A0A1G4KFC0"/>
<accession>A0A1G4KFC0</accession>
<keyword evidence="4" id="KW-1185">Reference proteome</keyword>
<dbReference type="OrthoDB" id="534815at2759"/>
<dbReference type="Pfam" id="PF11988">
    <property type="entry name" value="Dsl1_N"/>
    <property type="match status" value="1"/>
</dbReference>
<dbReference type="PANTHER" id="PTHR12205">
    <property type="entry name" value="CENTROMERE/KINETOCHORE PROTEIN ZW10"/>
    <property type="match status" value="1"/>
</dbReference>
<dbReference type="GO" id="GO:0006888">
    <property type="term" value="P:endoplasmic reticulum to Golgi vesicle-mediated transport"/>
    <property type="evidence" value="ECO:0007669"/>
    <property type="project" value="TreeGrafter"/>
</dbReference>
<dbReference type="Proteomes" id="UP000189911">
    <property type="component" value="Chromosome G"/>
</dbReference>